<evidence type="ECO:0000256" key="3">
    <source>
        <dbReference type="ARBA" id="ARBA00022840"/>
    </source>
</evidence>
<evidence type="ECO:0000313" key="7">
    <source>
        <dbReference type="Proteomes" id="UP001489004"/>
    </source>
</evidence>
<feature type="region of interest" description="Disordered" evidence="4">
    <location>
        <begin position="1"/>
        <end position="20"/>
    </location>
</feature>
<dbReference type="GO" id="GO:0016779">
    <property type="term" value="F:nucleotidyltransferase activity"/>
    <property type="evidence" value="ECO:0007669"/>
    <property type="project" value="TreeGrafter"/>
</dbReference>
<evidence type="ECO:0000256" key="4">
    <source>
        <dbReference type="SAM" id="MobiDB-lite"/>
    </source>
</evidence>
<keyword evidence="7" id="KW-1185">Reference proteome</keyword>
<dbReference type="GO" id="GO:0005524">
    <property type="term" value="F:ATP binding"/>
    <property type="evidence" value="ECO:0007669"/>
    <property type="project" value="UniProtKB-KW"/>
</dbReference>
<dbReference type="Gene3D" id="3.40.50.720">
    <property type="entry name" value="NAD(P)-binding Rossmann-like Domain"/>
    <property type="match status" value="1"/>
</dbReference>
<organism evidence="6 7">
    <name type="scientific">[Myrmecia] bisecta</name>
    <dbReference type="NCBI Taxonomy" id="41462"/>
    <lineage>
        <taxon>Eukaryota</taxon>
        <taxon>Viridiplantae</taxon>
        <taxon>Chlorophyta</taxon>
        <taxon>core chlorophytes</taxon>
        <taxon>Trebouxiophyceae</taxon>
        <taxon>Trebouxiales</taxon>
        <taxon>Trebouxiaceae</taxon>
        <taxon>Myrmecia</taxon>
    </lineage>
</organism>
<evidence type="ECO:0000256" key="1">
    <source>
        <dbReference type="ARBA" id="ARBA00022679"/>
    </source>
</evidence>
<dbReference type="InterPro" id="IPR000594">
    <property type="entry name" value="ThiF_NAD_FAD-bd"/>
</dbReference>
<protein>
    <recommendedName>
        <fullName evidence="5">THIF-type NAD/FAD binding fold domain-containing protein</fullName>
    </recommendedName>
</protein>
<dbReference type="EMBL" id="JALJOR010000006">
    <property type="protein sequence ID" value="KAK9815557.1"/>
    <property type="molecule type" value="Genomic_DNA"/>
</dbReference>
<dbReference type="InterPro" id="IPR045886">
    <property type="entry name" value="ThiF/MoeB/HesA"/>
</dbReference>
<dbReference type="GO" id="GO:0042292">
    <property type="term" value="F:URM1 activating enzyme activity"/>
    <property type="evidence" value="ECO:0007669"/>
    <property type="project" value="TreeGrafter"/>
</dbReference>
<comment type="caution">
    <text evidence="6">The sequence shown here is derived from an EMBL/GenBank/DDBJ whole genome shotgun (WGS) entry which is preliminary data.</text>
</comment>
<feature type="domain" description="THIF-type NAD/FAD binding fold" evidence="5">
    <location>
        <begin position="30"/>
        <end position="266"/>
    </location>
</feature>
<keyword evidence="2" id="KW-0547">Nucleotide-binding</keyword>
<dbReference type="PANTHER" id="PTHR10953:SF102">
    <property type="entry name" value="ADENYLYLTRANSFERASE AND SULFURTRANSFERASE MOCS3"/>
    <property type="match status" value="1"/>
</dbReference>
<evidence type="ECO:0000313" key="6">
    <source>
        <dbReference type="EMBL" id="KAK9815557.1"/>
    </source>
</evidence>
<evidence type="ECO:0000259" key="5">
    <source>
        <dbReference type="Pfam" id="PF00899"/>
    </source>
</evidence>
<dbReference type="GO" id="GO:0004792">
    <property type="term" value="F:thiosulfate-cyanide sulfurtransferase activity"/>
    <property type="evidence" value="ECO:0007669"/>
    <property type="project" value="TreeGrafter"/>
</dbReference>
<dbReference type="InterPro" id="IPR035985">
    <property type="entry name" value="Ubiquitin-activating_enz"/>
</dbReference>
<dbReference type="FunFam" id="3.40.50.720:FF:000033">
    <property type="entry name" value="Adenylyltransferase and sulfurtransferase MOCS3"/>
    <property type="match status" value="1"/>
</dbReference>
<keyword evidence="3" id="KW-0067">ATP-binding</keyword>
<dbReference type="SUPFAM" id="SSF69572">
    <property type="entry name" value="Activating enzymes of the ubiquitin-like proteins"/>
    <property type="match status" value="1"/>
</dbReference>
<name>A0AAW1Q420_9CHLO</name>
<evidence type="ECO:0000256" key="2">
    <source>
        <dbReference type="ARBA" id="ARBA00022741"/>
    </source>
</evidence>
<proteinExistence type="predicted"/>
<dbReference type="AlphaFoldDB" id="A0AAW1Q420"/>
<gene>
    <name evidence="6" type="ORF">WJX72_005681</name>
</gene>
<dbReference type="Pfam" id="PF00899">
    <property type="entry name" value="ThiF"/>
    <property type="match status" value="1"/>
</dbReference>
<dbReference type="NCBIfam" id="NF004281">
    <property type="entry name" value="PRK05690.1"/>
    <property type="match status" value="1"/>
</dbReference>
<accession>A0AAW1Q420</accession>
<reference evidence="6 7" key="1">
    <citation type="journal article" date="2024" name="Nat. Commun.">
        <title>Phylogenomics reveals the evolutionary origins of lichenization in chlorophyte algae.</title>
        <authorList>
            <person name="Puginier C."/>
            <person name="Libourel C."/>
            <person name="Otte J."/>
            <person name="Skaloud P."/>
            <person name="Haon M."/>
            <person name="Grisel S."/>
            <person name="Petersen M."/>
            <person name="Berrin J.G."/>
            <person name="Delaux P.M."/>
            <person name="Dal Grande F."/>
            <person name="Keller J."/>
        </authorList>
    </citation>
    <scope>NUCLEOTIDE SEQUENCE [LARGE SCALE GENOMIC DNA]</scope>
    <source>
        <strain evidence="6 7">SAG 2043</strain>
    </source>
</reference>
<dbReference type="GO" id="GO:0005737">
    <property type="term" value="C:cytoplasm"/>
    <property type="evidence" value="ECO:0007669"/>
    <property type="project" value="TreeGrafter"/>
</dbReference>
<sequence>MTPLQPVGPSLPRTWESSDHGLDSSQIARYSRQLILPSFGVQAQARLCGASVLVIGAGGLGSPATLYLAAAGIGRLGIVDQDVVELNNLHRQIIHSEARIGMHKAVSAGQSCREINSSIQVEVHTGGFKPANALQLVQRYDIVVDASDNAPTRYLVSDACVVAQKPLVSGAAIGTDGQLTVYCHGEEGPCYRCLFPEAPRPESCSRCADVGVLGVIPGIIGSLQALEAIKLASGVGEVLSRKLLLFDGLSGRMHTVKLRARSTTCLACGDSPALTAQTLAIYDYAAFTDVIGGLDAWSSDVDPSFPKY</sequence>
<dbReference type="PANTHER" id="PTHR10953">
    <property type="entry name" value="UBIQUITIN-ACTIVATING ENZYME E1"/>
    <property type="match status" value="1"/>
</dbReference>
<keyword evidence="1" id="KW-0808">Transferase</keyword>
<dbReference type="Proteomes" id="UP001489004">
    <property type="component" value="Unassembled WGS sequence"/>
</dbReference>
<dbReference type="CDD" id="cd00757">
    <property type="entry name" value="ThiF_MoeB_HesA_family"/>
    <property type="match status" value="1"/>
</dbReference>